<dbReference type="AlphaFoldDB" id="A0AAV4XEH9"/>
<gene>
    <name evidence="1" type="ORF">CEXT_507851</name>
</gene>
<comment type="caution">
    <text evidence="1">The sequence shown here is derived from an EMBL/GenBank/DDBJ whole genome shotgun (WGS) entry which is preliminary data.</text>
</comment>
<sequence>MATRGRAEKSPQRIPLSFFEERVSTHGLQPSSNKGCPEARAAAQAIKLFSFPRKTIGPPLGDFFFRSENCERSERPSVRVEKH</sequence>
<name>A0AAV4XEH9_CAEEX</name>
<protein>
    <submittedName>
        <fullName evidence="1">Uncharacterized protein</fullName>
    </submittedName>
</protein>
<organism evidence="1 2">
    <name type="scientific">Caerostris extrusa</name>
    <name type="common">Bark spider</name>
    <name type="synonym">Caerostris bankana</name>
    <dbReference type="NCBI Taxonomy" id="172846"/>
    <lineage>
        <taxon>Eukaryota</taxon>
        <taxon>Metazoa</taxon>
        <taxon>Ecdysozoa</taxon>
        <taxon>Arthropoda</taxon>
        <taxon>Chelicerata</taxon>
        <taxon>Arachnida</taxon>
        <taxon>Araneae</taxon>
        <taxon>Araneomorphae</taxon>
        <taxon>Entelegynae</taxon>
        <taxon>Araneoidea</taxon>
        <taxon>Araneidae</taxon>
        <taxon>Caerostris</taxon>
    </lineage>
</organism>
<dbReference type="EMBL" id="BPLR01017510">
    <property type="protein sequence ID" value="GIY92194.1"/>
    <property type="molecule type" value="Genomic_DNA"/>
</dbReference>
<proteinExistence type="predicted"/>
<keyword evidence="2" id="KW-1185">Reference proteome</keyword>
<accession>A0AAV4XEH9</accession>
<evidence type="ECO:0000313" key="2">
    <source>
        <dbReference type="Proteomes" id="UP001054945"/>
    </source>
</evidence>
<reference evidence="1 2" key="1">
    <citation type="submission" date="2021-06" db="EMBL/GenBank/DDBJ databases">
        <title>Caerostris extrusa draft genome.</title>
        <authorList>
            <person name="Kono N."/>
            <person name="Arakawa K."/>
        </authorList>
    </citation>
    <scope>NUCLEOTIDE SEQUENCE [LARGE SCALE GENOMIC DNA]</scope>
</reference>
<evidence type="ECO:0000313" key="1">
    <source>
        <dbReference type="EMBL" id="GIY92194.1"/>
    </source>
</evidence>
<dbReference type="Proteomes" id="UP001054945">
    <property type="component" value="Unassembled WGS sequence"/>
</dbReference>